<dbReference type="GO" id="GO:0004222">
    <property type="term" value="F:metalloendopeptidase activity"/>
    <property type="evidence" value="ECO:0007669"/>
    <property type="project" value="TreeGrafter"/>
</dbReference>
<dbReference type="CDD" id="cd12797">
    <property type="entry name" value="M23_peptidase"/>
    <property type="match status" value="1"/>
</dbReference>
<evidence type="ECO:0000313" key="5">
    <source>
        <dbReference type="EMBL" id="RJG51589.1"/>
    </source>
</evidence>
<dbReference type="PANTHER" id="PTHR21666:SF270">
    <property type="entry name" value="MUREIN HYDROLASE ACTIVATOR ENVC"/>
    <property type="match status" value="1"/>
</dbReference>
<accession>A0A418YKV1</accession>
<dbReference type="SUPFAM" id="SSF51261">
    <property type="entry name" value="Duplicated hybrid motif"/>
    <property type="match status" value="1"/>
</dbReference>
<reference evidence="5 6" key="2">
    <citation type="submission" date="2019-01" db="EMBL/GenBank/DDBJ databases">
        <title>Motilimonas pumilus sp. nov., isolated from the gut of sea cucumber (Apostichopus japonicus).</title>
        <authorList>
            <person name="Wang F.-Q."/>
            <person name="Ren L.-H."/>
            <person name="Lin Y.-W."/>
            <person name="Sun G.-H."/>
            <person name="Du Z.-J."/>
            <person name="Zhao J.-X."/>
            <person name="Liu X.-J."/>
            <person name="Liu L.-J."/>
        </authorList>
    </citation>
    <scope>NUCLEOTIDE SEQUENCE [LARGE SCALE GENOMIC DNA]</scope>
    <source>
        <strain evidence="5 6">PLHSC7-2</strain>
    </source>
</reference>
<proteinExistence type="predicted"/>
<dbReference type="Gene3D" id="2.70.70.10">
    <property type="entry name" value="Glucose Permease (Domain IIA)"/>
    <property type="match status" value="1"/>
</dbReference>
<evidence type="ECO:0000256" key="3">
    <source>
        <dbReference type="SAM" id="SignalP"/>
    </source>
</evidence>
<comment type="caution">
    <text evidence="5">The sequence shown here is derived from an EMBL/GenBank/DDBJ whole genome shotgun (WGS) entry which is preliminary data.</text>
</comment>
<gene>
    <name evidence="5" type="ORF">D1Z90_02345</name>
</gene>
<dbReference type="Proteomes" id="UP000283255">
    <property type="component" value="Unassembled WGS sequence"/>
</dbReference>
<keyword evidence="6" id="KW-1185">Reference proteome</keyword>
<organism evidence="5 6">
    <name type="scientific">Motilimonas pumila</name>
    <dbReference type="NCBI Taxonomy" id="2303987"/>
    <lineage>
        <taxon>Bacteria</taxon>
        <taxon>Pseudomonadati</taxon>
        <taxon>Pseudomonadota</taxon>
        <taxon>Gammaproteobacteria</taxon>
        <taxon>Alteromonadales</taxon>
        <taxon>Alteromonadales genera incertae sedis</taxon>
        <taxon>Motilimonas</taxon>
    </lineage>
</organism>
<dbReference type="EMBL" id="QZCH01000001">
    <property type="protein sequence ID" value="RJG51589.1"/>
    <property type="molecule type" value="Genomic_DNA"/>
</dbReference>
<keyword evidence="3" id="KW-0732">Signal</keyword>
<feature type="chain" id="PRO_5019325535" evidence="3">
    <location>
        <begin position="32"/>
        <end position="380"/>
    </location>
</feature>
<feature type="region of interest" description="Disordered" evidence="2">
    <location>
        <begin position="186"/>
        <end position="206"/>
    </location>
</feature>
<feature type="compositionally biased region" description="Low complexity" evidence="2">
    <location>
        <begin position="186"/>
        <end position="200"/>
    </location>
</feature>
<dbReference type="InterPro" id="IPR050570">
    <property type="entry name" value="Cell_wall_metabolism_enzyme"/>
</dbReference>
<feature type="coiled-coil region" evidence="1">
    <location>
        <begin position="29"/>
        <end position="112"/>
    </location>
</feature>
<reference evidence="5 6" key="1">
    <citation type="submission" date="2018-09" db="EMBL/GenBank/DDBJ databases">
        <authorList>
            <person name="Wang F."/>
        </authorList>
    </citation>
    <scope>NUCLEOTIDE SEQUENCE [LARGE SCALE GENOMIC DNA]</scope>
    <source>
        <strain evidence="5 6">PLHSC7-2</strain>
    </source>
</reference>
<sequence>MNGLNFSLLKSKACSVFTAALLFLWFFPAVAQQTELENVKEQIKSHQANIKKQNEAIQAIEKELEVAEKEISKFAAKLNELNQESKQATSALHQLKLSAQTLEADKQKQQKLLAKQIASAYRTGKHDYLKVLLNQEDPTQIDRAISYYQYLNDARVKSLKRMQFTMTELSKNQQAQEQKLAELDNLKQQQKQQQKQLSNQQKEREAAVTELNNTIKGEQQQLHQLAEAEKHLSSKIKQTRKKLKKPKLEGLGKYKGKLRWPVKGKVLHSYGSHRRGQVRWKGILISAREGNNIRSVSHGQVIYSDYLKGYGMVMVIDHGNAYMSLYGHNQTLLKAVGDTIQRGEVIALAGRSGGQKRSGLYFEIRHKGEPQDPVKWLKKR</sequence>
<dbReference type="PANTHER" id="PTHR21666">
    <property type="entry name" value="PEPTIDASE-RELATED"/>
    <property type="match status" value="1"/>
</dbReference>
<dbReference type="RefSeq" id="WP_119909113.1">
    <property type="nucleotide sequence ID" value="NZ_QZCH01000001.1"/>
</dbReference>
<dbReference type="InterPro" id="IPR011055">
    <property type="entry name" value="Dup_hybrid_motif"/>
</dbReference>
<evidence type="ECO:0000256" key="2">
    <source>
        <dbReference type="SAM" id="MobiDB-lite"/>
    </source>
</evidence>
<feature type="domain" description="M23ase beta-sheet core" evidence="4">
    <location>
        <begin position="280"/>
        <end position="373"/>
    </location>
</feature>
<dbReference type="OrthoDB" id="9784703at2"/>
<protein>
    <submittedName>
        <fullName evidence="5">Peptidase M23</fullName>
    </submittedName>
</protein>
<evidence type="ECO:0000259" key="4">
    <source>
        <dbReference type="Pfam" id="PF01551"/>
    </source>
</evidence>
<dbReference type="Gene3D" id="6.10.250.3150">
    <property type="match status" value="1"/>
</dbReference>
<evidence type="ECO:0000313" key="6">
    <source>
        <dbReference type="Proteomes" id="UP000283255"/>
    </source>
</evidence>
<dbReference type="InterPro" id="IPR016047">
    <property type="entry name" value="M23ase_b-sheet_dom"/>
</dbReference>
<feature type="signal peptide" evidence="3">
    <location>
        <begin position="1"/>
        <end position="31"/>
    </location>
</feature>
<dbReference type="AlphaFoldDB" id="A0A418YKV1"/>
<keyword evidence="1" id="KW-0175">Coiled coil</keyword>
<dbReference type="FunFam" id="2.70.70.10:FF:000003">
    <property type="entry name" value="Murein hydrolase activator EnvC"/>
    <property type="match status" value="1"/>
</dbReference>
<name>A0A418YKV1_9GAMM</name>
<evidence type="ECO:0000256" key="1">
    <source>
        <dbReference type="SAM" id="Coils"/>
    </source>
</evidence>
<dbReference type="Pfam" id="PF01551">
    <property type="entry name" value="Peptidase_M23"/>
    <property type="match status" value="1"/>
</dbReference>